<protein>
    <recommendedName>
        <fullName evidence="3">Type VI secretion system protein ImpM</fullName>
    </recommendedName>
</protein>
<organism evidence="1 2">
    <name type="scientific">Andreprevotia lacus DSM 23236</name>
    <dbReference type="NCBI Taxonomy" id="1121001"/>
    <lineage>
        <taxon>Bacteria</taxon>
        <taxon>Pseudomonadati</taxon>
        <taxon>Pseudomonadota</taxon>
        <taxon>Betaproteobacteria</taxon>
        <taxon>Neisseriales</taxon>
        <taxon>Chitinibacteraceae</taxon>
        <taxon>Andreprevotia</taxon>
    </lineage>
</organism>
<dbReference type="InterPro" id="IPR038225">
    <property type="entry name" value="TagF_sf"/>
</dbReference>
<dbReference type="RefSeq" id="WP_176216876.1">
    <property type="nucleotide sequence ID" value="NZ_FWXD01000010.1"/>
</dbReference>
<accession>A0A1W1XMC0</accession>
<dbReference type="Pfam" id="PF09867">
    <property type="entry name" value="TagF_N"/>
    <property type="match status" value="1"/>
</dbReference>
<dbReference type="InterPro" id="IPR017748">
    <property type="entry name" value="TagF"/>
</dbReference>
<reference evidence="1 2" key="1">
    <citation type="submission" date="2017-04" db="EMBL/GenBank/DDBJ databases">
        <authorList>
            <person name="Afonso C.L."/>
            <person name="Miller P.J."/>
            <person name="Scott M.A."/>
            <person name="Spackman E."/>
            <person name="Goraichik I."/>
            <person name="Dimitrov K.M."/>
            <person name="Suarez D.L."/>
            <person name="Swayne D.E."/>
        </authorList>
    </citation>
    <scope>NUCLEOTIDE SEQUENCE [LARGE SCALE GENOMIC DNA]</scope>
    <source>
        <strain evidence="1 2">DSM 23236</strain>
    </source>
</reference>
<gene>
    <name evidence="1" type="ORF">SAMN02745857_02033</name>
</gene>
<dbReference type="EMBL" id="FWXD01000010">
    <property type="protein sequence ID" value="SMC25012.1"/>
    <property type="molecule type" value="Genomic_DNA"/>
</dbReference>
<dbReference type="AlphaFoldDB" id="A0A1W1XMC0"/>
<keyword evidence="2" id="KW-1185">Reference proteome</keyword>
<evidence type="ECO:0000313" key="2">
    <source>
        <dbReference type="Proteomes" id="UP000192761"/>
    </source>
</evidence>
<dbReference type="Gene3D" id="3.40.1730.10">
    <property type="entry name" value="pa0076 domain"/>
    <property type="match status" value="1"/>
</dbReference>
<dbReference type="Proteomes" id="UP000192761">
    <property type="component" value="Unassembled WGS sequence"/>
</dbReference>
<proteinExistence type="predicted"/>
<name>A0A1W1XMC0_9NEIS</name>
<dbReference type="PIRSF" id="PIRSF029287">
    <property type="entry name" value="UCP029287"/>
    <property type="match status" value="1"/>
</dbReference>
<evidence type="ECO:0000313" key="1">
    <source>
        <dbReference type="EMBL" id="SMC25012.1"/>
    </source>
</evidence>
<dbReference type="STRING" id="1121001.SAMN02745857_02033"/>
<evidence type="ECO:0008006" key="3">
    <source>
        <dbReference type="Google" id="ProtNLM"/>
    </source>
</evidence>
<dbReference type="NCBIfam" id="TIGR03373">
    <property type="entry name" value="VI_minor_4"/>
    <property type="match status" value="1"/>
</dbReference>
<sequence length="238" mass="26724">MIGWFGKIPAAPDFIVRHLDEALAQRLADWLESSVASYRQTAGADWQSLFLQAPQWRFLLAPGVISPQAMIGVITPSIDAVGRCYPCVFGKLLAEHWAQQLVLADVTAWFAQLESIALQAVGQRWDSQQIDGELERLKILGLDELNMPFDAQARRLATEWHQHRPMGAPLGLPAELPLNTLAQQLGSLAFERLFAGQSVWWERGQGHEQYQMRRFQGLPNFYEFSLLMSPRASATAPV</sequence>